<dbReference type="PATRIC" id="fig|134601.6.peg.5987"/>
<protein>
    <recommendedName>
        <fullName evidence="5">Oxidoreductase</fullName>
    </recommendedName>
</protein>
<evidence type="ECO:0000256" key="1">
    <source>
        <dbReference type="ARBA" id="ARBA00006484"/>
    </source>
</evidence>
<evidence type="ECO:0000313" key="4">
    <source>
        <dbReference type="Proteomes" id="UP000062255"/>
    </source>
</evidence>
<dbReference type="FunFam" id="3.40.50.720:FF:000084">
    <property type="entry name" value="Short-chain dehydrogenase reductase"/>
    <property type="match status" value="1"/>
</dbReference>
<gene>
    <name evidence="3" type="ORF">AFA91_28990</name>
</gene>
<dbReference type="SUPFAM" id="SSF51735">
    <property type="entry name" value="NAD(P)-binding Rossmann-fold domains"/>
    <property type="match status" value="1"/>
</dbReference>
<organism evidence="3 4">
    <name type="scientific">Mycolicibacterium goodii</name>
    <name type="common">Mycobacterium goodii</name>
    <dbReference type="NCBI Taxonomy" id="134601"/>
    <lineage>
        <taxon>Bacteria</taxon>
        <taxon>Bacillati</taxon>
        <taxon>Actinomycetota</taxon>
        <taxon>Actinomycetes</taxon>
        <taxon>Mycobacteriales</taxon>
        <taxon>Mycobacteriaceae</taxon>
        <taxon>Mycolicibacterium</taxon>
    </lineage>
</organism>
<evidence type="ECO:0000256" key="2">
    <source>
        <dbReference type="ARBA" id="ARBA00023002"/>
    </source>
</evidence>
<dbReference type="KEGG" id="mgo:AFA91_28990"/>
<name>A0A0K0XD12_MYCGD</name>
<keyword evidence="2" id="KW-0560">Oxidoreductase</keyword>
<reference evidence="3 4" key="1">
    <citation type="submission" date="2015-07" db="EMBL/GenBank/DDBJ databases">
        <title>Complete genome sequence of Mycobacterium goodii X7B, a facultative thermophilic biodesulfurizing bacterium.</title>
        <authorList>
            <person name="Yu B."/>
            <person name="Li F."/>
            <person name="Xu P."/>
        </authorList>
    </citation>
    <scope>NUCLEOTIDE SEQUENCE [LARGE SCALE GENOMIC DNA]</scope>
    <source>
        <strain evidence="3 4">X7B</strain>
    </source>
</reference>
<dbReference type="PRINTS" id="PR00081">
    <property type="entry name" value="GDHRDH"/>
</dbReference>
<dbReference type="EMBL" id="CP012150">
    <property type="protein sequence ID" value="AKS35275.1"/>
    <property type="molecule type" value="Genomic_DNA"/>
</dbReference>
<accession>A0A0K0XD12</accession>
<sequence>MRLEGKIAIVTGAAQGIGRAIADMFAEHGAVVYATDITESPVGETIRWRRLDVTQLREWNQVVAEIVAAHGTIDVLVNNAGVVHSYDGVAEISLDAWRTVLDVDLTGTFYGMRAVIPHMRERGGGSIVNLSSIWGNVGAVGVSAYQAAKGAVRTLSKNAAVTYAADNIRVNSLHPGLVDTPLIAGQDPAVTKKVFDATPMGRAADPRELAFGALFLACDESSFMTGAELVIDGGYLAI</sequence>
<dbReference type="PRINTS" id="PR00080">
    <property type="entry name" value="SDRFAMILY"/>
</dbReference>
<dbReference type="Pfam" id="PF13561">
    <property type="entry name" value="adh_short_C2"/>
    <property type="match status" value="1"/>
</dbReference>
<dbReference type="Proteomes" id="UP000062255">
    <property type="component" value="Chromosome"/>
</dbReference>
<dbReference type="PANTHER" id="PTHR42760">
    <property type="entry name" value="SHORT-CHAIN DEHYDROGENASES/REDUCTASES FAMILY MEMBER"/>
    <property type="match status" value="1"/>
</dbReference>
<dbReference type="PANTHER" id="PTHR42760:SF115">
    <property type="entry name" value="3-OXOACYL-[ACYL-CARRIER-PROTEIN] REDUCTASE FABG"/>
    <property type="match status" value="1"/>
</dbReference>
<evidence type="ECO:0000313" key="3">
    <source>
        <dbReference type="EMBL" id="AKS35275.1"/>
    </source>
</evidence>
<evidence type="ECO:0008006" key="5">
    <source>
        <dbReference type="Google" id="ProtNLM"/>
    </source>
</evidence>
<dbReference type="InterPro" id="IPR002347">
    <property type="entry name" value="SDR_fam"/>
</dbReference>
<dbReference type="InterPro" id="IPR036291">
    <property type="entry name" value="NAD(P)-bd_dom_sf"/>
</dbReference>
<dbReference type="STRING" id="134601.AFA91_28990"/>
<dbReference type="Gene3D" id="3.40.50.720">
    <property type="entry name" value="NAD(P)-binding Rossmann-like Domain"/>
    <property type="match status" value="1"/>
</dbReference>
<dbReference type="AlphaFoldDB" id="A0A0K0XD12"/>
<comment type="similarity">
    <text evidence="1">Belongs to the short-chain dehydrogenases/reductases (SDR) family.</text>
</comment>
<proteinExistence type="inferred from homology"/>
<dbReference type="GO" id="GO:0016616">
    <property type="term" value="F:oxidoreductase activity, acting on the CH-OH group of donors, NAD or NADP as acceptor"/>
    <property type="evidence" value="ECO:0007669"/>
    <property type="project" value="TreeGrafter"/>
</dbReference>
<dbReference type="OrthoDB" id="7064009at2"/>